<dbReference type="GO" id="GO:0005524">
    <property type="term" value="F:ATP binding"/>
    <property type="evidence" value="ECO:0007669"/>
    <property type="project" value="UniProtKB-KW"/>
</dbReference>
<keyword evidence="5" id="KW-0723">Serine/threonine-protein kinase</keyword>
<dbReference type="SUPFAM" id="SSF54556">
    <property type="entry name" value="Chitinase insertion domain"/>
    <property type="match status" value="1"/>
</dbReference>
<dbReference type="InterPro" id="IPR011009">
    <property type="entry name" value="Kinase-like_dom_sf"/>
</dbReference>
<dbReference type="Gene3D" id="3.30.200.20">
    <property type="entry name" value="Phosphorylase Kinase, domain 1"/>
    <property type="match status" value="1"/>
</dbReference>
<evidence type="ECO:0000313" key="21">
    <source>
        <dbReference type="EMBL" id="KAB2072649.1"/>
    </source>
</evidence>
<keyword evidence="15" id="KW-0675">Receptor</keyword>
<evidence type="ECO:0000256" key="18">
    <source>
        <dbReference type="SAM" id="SignalP"/>
    </source>
</evidence>
<dbReference type="SUPFAM" id="SSF51445">
    <property type="entry name" value="(Trans)glycosidases"/>
    <property type="match status" value="1"/>
</dbReference>
<accession>A0A5J5UYS2</accession>
<sequence length="730" mass="82009">MVMVPKFIILLYIFLSLGLNPSRAQTWIQAALFTHLICAFANINASSYQLSVSSSDDQHFSTFTNTVKQKNPSVTTLLSIGGGSANHSVIVSMVSNSSHRKSFIDSSIKTARLYGFQGLDFSWGSANTSSDMSNMAALFQEWQAAIDSETGQSKLILTAAVPYSQYSESSTYPIDSLRTNLNWLHVNAFDLYMPKWQNFTRAHAALYDPTRNRNTDFGIESWINGGLPANKLVLGLPLYGYAWTLVNPRDNTIGAPASGPAISKSGQISYKDIRNYIQSYGATLVYNATFVVNYCTVGTTWIGFDDVEVVKVKVSFAKERKLLGYFVWQVPYDDNWLLSQTAVDVNGENGTEKKGRLSLIIILIPVIGILILIGALKYYIRRTKNKKKDTEYKAKNSKSKANLMTKAGDFNNNAPNLMDYRFSDIEVATNRFSFENKLGEGGYGPGVLSDGREIAVKKLSKTSTQGFEEFKNEVMLTAKLQHVNLVRVLGFCIEREERMLVYEFMPNKSLDYYLYGVTQGLLYLQEYSRLKIIHRDLKASNILLDEAMKPKISDFGMARIFSKDEVEANTHRIVGTYGYVPPEYVKKGLYSIKSDVYSFGVLLLQIISGQKTACLYGLHENLSLLEFAYELWIQEKGMEFMDPTLDDTNSSCTLLRCMQIALLCVQENANDRPTMLQVSSMLRNETTPMANPKRPAFSKRTNENDELKRSNVKLEICSIDDSTISEVVGR</sequence>
<keyword evidence="8 18" id="KW-0732">Signal</keyword>
<comment type="subcellular location">
    <subcellularLocation>
        <location evidence="1">Cell membrane</location>
        <topology evidence="1">Single-pass type I membrane protein</topology>
    </subcellularLocation>
</comment>
<keyword evidence="7 17" id="KW-0812">Transmembrane</keyword>
<keyword evidence="22" id="KW-1185">Reference proteome</keyword>
<dbReference type="GO" id="GO:0004674">
    <property type="term" value="F:protein serine/threonine kinase activity"/>
    <property type="evidence" value="ECO:0007669"/>
    <property type="project" value="UniProtKB-KW"/>
</dbReference>
<evidence type="ECO:0000256" key="14">
    <source>
        <dbReference type="ARBA" id="ARBA00023136"/>
    </source>
</evidence>
<dbReference type="Pfam" id="PF07714">
    <property type="entry name" value="PK_Tyr_Ser-Thr"/>
    <property type="match status" value="1"/>
</dbReference>
<feature type="chain" id="PRO_5023851460" evidence="18">
    <location>
        <begin position="25"/>
        <end position="730"/>
    </location>
</feature>
<dbReference type="FunFam" id="3.30.200.20:FF:000924">
    <property type="entry name" value="Uncharacterized protein"/>
    <property type="match status" value="1"/>
</dbReference>
<dbReference type="Gene3D" id="3.20.20.80">
    <property type="entry name" value="Glycosidases"/>
    <property type="match status" value="1"/>
</dbReference>
<reference evidence="22" key="1">
    <citation type="journal article" date="2020" name="Nat. Genet.">
        <title>Genomic diversifications of five Gossypium allopolyploid species and their impact on cotton improvement.</title>
        <authorList>
            <person name="Chen Z.J."/>
            <person name="Sreedasyam A."/>
            <person name="Ando A."/>
            <person name="Song Q."/>
            <person name="De Santiago L.M."/>
            <person name="Hulse-Kemp A.M."/>
            <person name="Ding M."/>
            <person name="Ye W."/>
            <person name="Kirkbride R.C."/>
            <person name="Jenkins J."/>
            <person name="Plott C."/>
            <person name="Lovell J."/>
            <person name="Lin Y.M."/>
            <person name="Vaughn R."/>
            <person name="Liu B."/>
            <person name="Simpson S."/>
            <person name="Scheffler B.E."/>
            <person name="Wen L."/>
            <person name="Saski C.A."/>
            <person name="Grover C.E."/>
            <person name="Hu G."/>
            <person name="Conover J.L."/>
            <person name="Carlson J.W."/>
            <person name="Shu S."/>
            <person name="Boston L.B."/>
            <person name="Williams M."/>
            <person name="Peterson D.G."/>
            <person name="McGee K."/>
            <person name="Jones D.C."/>
            <person name="Wendel J.F."/>
            <person name="Stelly D.M."/>
            <person name="Grimwood J."/>
            <person name="Schmutz J."/>
        </authorList>
    </citation>
    <scope>NUCLEOTIDE SEQUENCE [LARGE SCALE GENOMIC DNA]</scope>
    <source>
        <strain evidence="22">cv. 3-79</strain>
    </source>
</reference>
<dbReference type="InterPro" id="IPR008271">
    <property type="entry name" value="Ser/Thr_kinase_AS"/>
</dbReference>
<evidence type="ECO:0000256" key="17">
    <source>
        <dbReference type="SAM" id="Phobius"/>
    </source>
</evidence>
<proteinExistence type="inferred from homology"/>
<dbReference type="GO" id="GO:0002229">
    <property type="term" value="P:defense response to oomycetes"/>
    <property type="evidence" value="ECO:0007669"/>
    <property type="project" value="UniProtKB-ARBA"/>
</dbReference>
<feature type="domain" description="Protein kinase" evidence="19">
    <location>
        <begin position="432"/>
        <end position="697"/>
    </location>
</feature>
<evidence type="ECO:0000256" key="9">
    <source>
        <dbReference type="ARBA" id="ARBA00022734"/>
    </source>
</evidence>
<dbReference type="AlphaFoldDB" id="A0A5J5UYS2"/>
<evidence type="ECO:0000256" key="5">
    <source>
        <dbReference type="ARBA" id="ARBA00022527"/>
    </source>
</evidence>
<dbReference type="PROSITE" id="PS00108">
    <property type="entry name" value="PROTEIN_KINASE_ST"/>
    <property type="match status" value="1"/>
</dbReference>
<dbReference type="InterPro" id="IPR001245">
    <property type="entry name" value="Ser-Thr/Tyr_kinase_cat_dom"/>
</dbReference>
<dbReference type="EMBL" id="CM018208">
    <property type="protein sequence ID" value="KAB2072649.1"/>
    <property type="molecule type" value="Genomic_DNA"/>
</dbReference>
<evidence type="ECO:0000256" key="13">
    <source>
        <dbReference type="ARBA" id="ARBA00022989"/>
    </source>
</evidence>
<dbReference type="InterPro" id="IPR000719">
    <property type="entry name" value="Prot_kinase_dom"/>
</dbReference>
<evidence type="ECO:0000256" key="7">
    <source>
        <dbReference type="ARBA" id="ARBA00022692"/>
    </source>
</evidence>
<dbReference type="Pfam" id="PF00704">
    <property type="entry name" value="Glyco_hydro_18"/>
    <property type="match status" value="1"/>
</dbReference>
<dbReference type="GO" id="GO:0005886">
    <property type="term" value="C:plasma membrane"/>
    <property type="evidence" value="ECO:0007669"/>
    <property type="project" value="UniProtKB-SubCell"/>
</dbReference>
<evidence type="ECO:0000259" key="19">
    <source>
        <dbReference type="PROSITE" id="PS50011"/>
    </source>
</evidence>
<evidence type="ECO:0000256" key="4">
    <source>
        <dbReference type="ARBA" id="ARBA00022475"/>
    </source>
</evidence>
<comment type="similarity">
    <text evidence="3">In the C-terminal section; belongs to the protein kinase superfamily. Ser/Thr protein kinase family.</text>
</comment>
<feature type="transmembrane region" description="Helical" evidence="17">
    <location>
        <begin position="357"/>
        <end position="380"/>
    </location>
</feature>
<evidence type="ECO:0000256" key="16">
    <source>
        <dbReference type="ARBA" id="ARBA00023180"/>
    </source>
</evidence>
<evidence type="ECO:0000256" key="2">
    <source>
        <dbReference type="ARBA" id="ARBA00008536"/>
    </source>
</evidence>
<protein>
    <submittedName>
        <fullName evidence="21">Uncharacterized protein</fullName>
    </submittedName>
</protein>
<evidence type="ECO:0000256" key="10">
    <source>
        <dbReference type="ARBA" id="ARBA00022741"/>
    </source>
</evidence>
<evidence type="ECO:0000256" key="15">
    <source>
        <dbReference type="ARBA" id="ARBA00023170"/>
    </source>
</evidence>
<dbReference type="InterPro" id="IPR001223">
    <property type="entry name" value="Glyco_hydro18_cat"/>
</dbReference>
<evidence type="ECO:0000256" key="1">
    <source>
        <dbReference type="ARBA" id="ARBA00004251"/>
    </source>
</evidence>
<comment type="similarity">
    <text evidence="2">In the N-terminal section; belongs to the leguminous lectin family.</text>
</comment>
<dbReference type="PROSITE" id="PS50011">
    <property type="entry name" value="PROTEIN_KINASE_DOM"/>
    <property type="match status" value="1"/>
</dbReference>
<gene>
    <name evidence="21" type="ORF">ES319_A07G030600v1</name>
</gene>
<dbReference type="GO" id="GO:0030246">
    <property type="term" value="F:carbohydrate binding"/>
    <property type="evidence" value="ECO:0007669"/>
    <property type="project" value="UniProtKB-KW"/>
</dbReference>
<feature type="domain" description="GH18" evidence="20">
    <location>
        <begin position="7"/>
        <end position="349"/>
    </location>
</feature>
<evidence type="ECO:0000256" key="8">
    <source>
        <dbReference type="ARBA" id="ARBA00022729"/>
    </source>
</evidence>
<evidence type="ECO:0000256" key="11">
    <source>
        <dbReference type="ARBA" id="ARBA00022777"/>
    </source>
</evidence>
<dbReference type="GO" id="GO:0008061">
    <property type="term" value="F:chitin binding"/>
    <property type="evidence" value="ECO:0007669"/>
    <property type="project" value="InterPro"/>
</dbReference>
<keyword evidence="6" id="KW-0808">Transferase</keyword>
<evidence type="ECO:0000256" key="12">
    <source>
        <dbReference type="ARBA" id="ARBA00022840"/>
    </source>
</evidence>
<dbReference type="CDD" id="cd02879">
    <property type="entry name" value="GH18_plant_chitinase_class_V"/>
    <property type="match status" value="1"/>
</dbReference>
<keyword evidence="13 17" id="KW-1133">Transmembrane helix</keyword>
<organism evidence="21 22">
    <name type="scientific">Gossypium barbadense</name>
    <name type="common">Sea Island cotton</name>
    <name type="synonym">Hibiscus barbadensis</name>
    <dbReference type="NCBI Taxonomy" id="3634"/>
    <lineage>
        <taxon>Eukaryota</taxon>
        <taxon>Viridiplantae</taxon>
        <taxon>Streptophyta</taxon>
        <taxon>Embryophyta</taxon>
        <taxon>Tracheophyta</taxon>
        <taxon>Spermatophyta</taxon>
        <taxon>Magnoliopsida</taxon>
        <taxon>eudicotyledons</taxon>
        <taxon>Gunneridae</taxon>
        <taxon>Pentapetalae</taxon>
        <taxon>rosids</taxon>
        <taxon>malvids</taxon>
        <taxon>Malvales</taxon>
        <taxon>Malvaceae</taxon>
        <taxon>Malvoideae</taxon>
        <taxon>Gossypium</taxon>
    </lineage>
</organism>
<dbReference type="SMART" id="SM00220">
    <property type="entry name" value="S_TKc"/>
    <property type="match status" value="1"/>
</dbReference>
<name>A0A5J5UYS2_GOSBA</name>
<dbReference type="InterPro" id="IPR029070">
    <property type="entry name" value="Chitinase_insertion_sf"/>
</dbReference>
<keyword evidence="16" id="KW-0325">Glycoprotein</keyword>
<feature type="signal peptide" evidence="18">
    <location>
        <begin position="1"/>
        <end position="24"/>
    </location>
</feature>
<keyword evidence="12" id="KW-0067">ATP-binding</keyword>
<dbReference type="InterPro" id="IPR017853">
    <property type="entry name" value="GH"/>
</dbReference>
<keyword evidence="9" id="KW-0430">Lectin</keyword>
<keyword evidence="10" id="KW-0547">Nucleotide-binding</keyword>
<evidence type="ECO:0000313" key="22">
    <source>
        <dbReference type="Proteomes" id="UP000327439"/>
    </source>
</evidence>
<dbReference type="InterPro" id="IPR011583">
    <property type="entry name" value="Chitinase_II/V-like_cat"/>
</dbReference>
<dbReference type="Proteomes" id="UP000327439">
    <property type="component" value="Chromosome A07"/>
</dbReference>
<evidence type="ECO:0000256" key="3">
    <source>
        <dbReference type="ARBA" id="ARBA00010217"/>
    </source>
</evidence>
<keyword evidence="4" id="KW-1003">Cell membrane</keyword>
<dbReference type="Gene3D" id="1.10.510.10">
    <property type="entry name" value="Transferase(Phosphotransferase) domain 1"/>
    <property type="match status" value="1"/>
</dbReference>
<dbReference type="OrthoDB" id="73875at2759"/>
<dbReference type="FunFam" id="3.10.50.10:FF:000015">
    <property type="entry name" value="Chitotriosidase-1"/>
    <property type="match status" value="1"/>
</dbReference>
<evidence type="ECO:0000256" key="6">
    <source>
        <dbReference type="ARBA" id="ARBA00022679"/>
    </source>
</evidence>
<dbReference type="PANTHER" id="PTHR27002:SF1077">
    <property type="entry name" value="CYSTEINE-RICH RECEPTOR-LIKE PROTEIN KINASE 4"/>
    <property type="match status" value="1"/>
</dbReference>
<dbReference type="Gene3D" id="3.10.50.10">
    <property type="match status" value="1"/>
</dbReference>
<dbReference type="FunFam" id="1.10.510.10:FF:000240">
    <property type="entry name" value="Lectin-domain containing receptor kinase A4.3"/>
    <property type="match status" value="1"/>
</dbReference>
<evidence type="ECO:0000259" key="20">
    <source>
        <dbReference type="PROSITE" id="PS51910"/>
    </source>
</evidence>
<dbReference type="PROSITE" id="PS51910">
    <property type="entry name" value="GH18_2"/>
    <property type="match status" value="1"/>
</dbReference>
<dbReference type="SUPFAM" id="SSF56112">
    <property type="entry name" value="Protein kinase-like (PK-like)"/>
    <property type="match status" value="1"/>
</dbReference>
<dbReference type="SMART" id="SM00636">
    <property type="entry name" value="Glyco_18"/>
    <property type="match status" value="1"/>
</dbReference>
<dbReference type="PANTHER" id="PTHR27002">
    <property type="entry name" value="RECEPTOR-LIKE SERINE/THREONINE-PROTEIN KINASE SD1-8"/>
    <property type="match status" value="1"/>
</dbReference>
<keyword evidence="11" id="KW-0418">Kinase</keyword>
<keyword evidence="14 17" id="KW-0472">Membrane</keyword>
<dbReference type="GO" id="GO:0005975">
    <property type="term" value="P:carbohydrate metabolic process"/>
    <property type="evidence" value="ECO:0007669"/>
    <property type="project" value="InterPro"/>
</dbReference>